<evidence type="ECO:0000313" key="2">
    <source>
        <dbReference type="EMBL" id="QNE21568.1"/>
    </source>
</evidence>
<dbReference type="Proteomes" id="UP000515563">
    <property type="component" value="Chromosome"/>
</dbReference>
<accession>A0A7G6X5Q3</accession>
<proteinExistence type="predicted"/>
<feature type="compositionally biased region" description="Low complexity" evidence="1">
    <location>
        <begin position="57"/>
        <end position="77"/>
    </location>
</feature>
<protein>
    <recommendedName>
        <fullName evidence="4">SPOR domain-containing protein</fullName>
    </recommendedName>
</protein>
<keyword evidence="3" id="KW-1185">Reference proteome</keyword>
<evidence type="ECO:0000256" key="1">
    <source>
        <dbReference type="SAM" id="MobiDB-lite"/>
    </source>
</evidence>
<dbReference type="AlphaFoldDB" id="A0A7G6X5Q3"/>
<gene>
    <name evidence="2" type="ORF">F1D05_31155</name>
</gene>
<evidence type="ECO:0000313" key="3">
    <source>
        <dbReference type="Proteomes" id="UP000515563"/>
    </source>
</evidence>
<feature type="region of interest" description="Disordered" evidence="1">
    <location>
        <begin position="9"/>
        <end position="83"/>
    </location>
</feature>
<reference evidence="2 3" key="2">
    <citation type="journal article" date="2020" name="Microbiol. Resour. Announc.">
        <title>Antarctic desert soil bacteria exhibit high novel natural product potential, evaluated through long-read genome sequencing and comparative genomics.</title>
        <authorList>
            <person name="Benaud N."/>
            <person name="Edwards R.J."/>
            <person name="Amos T.G."/>
            <person name="D'Agostino P.M."/>
            <person name="Gutierrez-Chavez C."/>
            <person name="Montgomery K."/>
            <person name="Nicetic I."/>
            <person name="Ferrari B.C."/>
        </authorList>
    </citation>
    <scope>NUCLEOTIDE SEQUENCE [LARGE SCALE GENOMIC DNA]</scope>
    <source>
        <strain evidence="2 3">SPB151</strain>
    </source>
</reference>
<dbReference type="EMBL" id="CP043661">
    <property type="protein sequence ID" value="QNE21568.1"/>
    <property type="molecule type" value="Genomic_DNA"/>
</dbReference>
<sequence>MVATFAFILTNGNSGSSTTDGNLRSGSLAQPSTPASQPKANTAPSTASGKADRNPPARKTTTGKTTAGKPAATPNTGSQSPAFRRGQWIALVDSFTTDSGVQADQLARSMAGKMIAAGVPAKALLAAGQYPGLANSSFEPIRDTWIVYLGPVSSAAAANTLCTSSKTQRAHGGFLACPTFEPATAHN</sequence>
<evidence type="ECO:0008006" key="4">
    <source>
        <dbReference type="Google" id="ProtNLM"/>
    </source>
</evidence>
<name>A0A7G6X5Q3_9ACTN</name>
<feature type="compositionally biased region" description="Polar residues" evidence="1">
    <location>
        <begin position="10"/>
        <end position="48"/>
    </location>
</feature>
<reference evidence="3" key="1">
    <citation type="submission" date="2019-09" db="EMBL/GenBank/DDBJ databases">
        <title>Antimicrobial potential of Antarctic Bacteria.</title>
        <authorList>
            <person name="Benaud N."/>
            <person name="Edwards R.J."/>
            <person name="Ferrari B.C."/>
        </authorList>
    </citation>
    <scope>NUCLEOTIDE SEQUENCE [LARGE SCALE GENOMIC DNA]</scope>
    <source>
        <strain evidence="3">SPB151</strain>
    </source>
</reference>
<organism evidence="2 3">
    <name type="scientific">Kribbella qitaiheensis</name>
    <dbReference type="NCBI Taxonomy" id="1544730"/>
    <lineage>
        <taxon>Bacteria</taxon>
        <taxon>Bacillati</taxon>
        <taxon>Actinomycetota</taxon>
        <taxon>Actinomycetes</taxon>
        <taxon>Propionibacteriales</taxon>
        <taxon>Kribbellaceae</taxon>
        <taxon>Kribbella</taxon>
    </lineage>
</organism>
<dbReference type="KEGG" id="kqi:F1D05_31155"/>
<dbReference type="RefSeq" id="WP_185443977.1">
    <property type="nucleotide sequence ID" value="NZ_CP043661.1"/>
</dbReference>